<evidence type="ECO:0000256" key="6">
    <source>
        <dbReference type="ARBA" id="ARBA00022737"/>
    </source>
</evidence>
<dbReference type="InterPro" id="IPR045089">
    <property type="entry name" value="PGGT1B-like"/>
</dbReference>
<evidence type="ECO:0000256" key="5">
    <source>
        <dbReference type="ARBA" id="ARBA00022723"/>
    </source>
</evidence>
<dbReference type="Proteomes" id="UP000323000">
    <property type="component" value="Chromosome 9"/>
</dbReference>
<protein>
    <recommendedName>
        <fullName evidence="8">Geranylgeranyl transferase type II subunit beta</fullName>
    </recommendedName>
    <alternativeName>
        <fullName evidence="9">Type II protein geranyl-geranyltransferase subunit beta</fullName>
    </alternativeName>
</protein>
<comment type="similarity">
    <text evidence="2">Belongs to the protein prenyltransferase subunit beta family.</text>
</comment>
<accession>A0A5C7HAB9</accession>
<evidence type="ECO:0000256" key="8">
    <source>
        <dbReference type="ARBA" id="ARBA00030816"/>
    </source>
</evidence>
<keyword evidence="7" id="KW-0862">Zinc</keyword>
<dbReference type="SUPFAM" id="SSF48239">
    <property type="entry name" value="Terpenoid cyclases/Protein prenyltransferases"/>
    <property type="match status" value="1"/>
</dbReference>
<keyword evidence="4" id="KW-0808">Transferase</keyword>
<keyword evidence="12" id="KW-1185">Reference proteome</keyword>
<evidence type="ECO:0000256" key="1">
    <source>
        <dbReference type="ARBA" id="ARBA00001947"/>
    </source>
</evidence>
<dbReference type="GO" id="GO:0005968">
    <property type="term" value="C:Rab-protein geranylgeranyltransferase complex"/>
    <property type="evidence" value="ECO:0007669"/>
    <property type="project" value="TreeGrafter"/>
</dbReference>
<keyword evidence="6" id="KW-0677">Repeat</keyword>
<dbReference type="PANTHER" id="PTHR11774:SF11">
    <property type="entry name" value="GERANYLGERANYL TRANSFERASE TYPE-2 SUBUNIT BETA"/>
    <property type="match status" value="1"/>
</dbReference>
<dbReference type="GO" id="GO:0004663">
    <property type="term" value="F:Rab geranylgeranyltransferase activity"/>
    <property type="evidence" value="ECO:0007669"/>
    <property type="project" value="TreeGrafter"/>
</dbReference>
<feature type="domain" description="Prenyltransferase alpha-alpha toroid" evidence="10">
    <location>
        <begin position="28"/>
        <end position="73"/>
    </location>
</feature>
<comment type="cofactor">
    <cofactor evidence="1">
        <name>Zn(2+)</name>
        <dbReference type="ChEBI" id="CHEBI:29105"/>
    </cofactor>
</comment>
<evidence type="ECO:0000256" key="9">
    <source>
        <dbReference type="ARBA" id="ARBA00032766"/>
    </source>
</evidence>
<reference evidence="12" key="1">
    <citation type="journal article" date="2019" name="Gigascience">
        <title>De novo genome assembly of the endangered Acer yangbiense, a plant species with extremely small populations endemic to Yunnan Province, China.</title>
        <authorList>
            <person name="Yang J."/>
            <person name="Wariss H.M."/>
            <person name="Tao L."/>
            <person name="Zhang R."/>
            <person name="Yun Q."/>
            <person name="Hollingsworth P."/>
            <person name="Dao Z."/>
            <person name="Luo G."/>
            <person name="Guo H."/>
            <person name="Ma Y."/>
            <person name="Sun W."/>
        </authorList>
    </citation>
    <scope>NUCLEOTIDE SEQUENCE [LARGE SCALE GENOMIC DNA]</scope>
    <source>
        <strain evidence="12">cv. Malutang</strain>
    </source>
</reference>
<dbReference type="InterPro" id="IPR008930">
    <property type="entry name" value="Terpenoid_cyclase/PrenylTrfase"/>
</dbReference>
<keyword evidence="3" id="KW-0637">Prenyltransferase</keyword>
<gene>
    <name evidence="11" type="ORF">EZV62_019107</name>
</gene>
<evidence type="ECO:0000259" key="10">
    <source>
        <dbReference type="Pfam" id="PF00432"/>
    </source>
</evidence>
<sequence length="119" mass="12783">MLRISKLEKISDGTRSPSYGLPCFLILLYVVSQYCTGWKKIDVDKAVNYIVSCKNLDGGFGCTPGGESHAGQIKSGGLNGRPEKLPDVGLSLPGYPGLKAVDPAYALPVDVVNRFFFGK</sequence>
<evidence type="ECO:0000256" key="2">
    <source>
        <dbReference type="ARBA" id="ARBA00010497"/>
    </source>
</evidence>
<keyword evidence="5" id="KW-0479">Metal-binding</keyword>
<dbReference type="GO" id="GO:0046872">
    <property type="term" value="F:metal ion binding"/>
    <property type="evidence" value="ECO:0007669"/>
    <property type="project" value="UniProtKB-KW"/>
</dbReference>
<evidence type="ECO:0000256" key="3">
    <source>
        <dbReference type="ARBA" id="ARBA00022602"/>
    </source>
</evidence>
<dbReference type="PANTHER" id="PTHR11774">
    <property type="entry name" value="GERANYLGERANYL TRANSFERASE TYPE BETA SUBUNIT"/>
    <property type="match status" value="1"/>
</dbReference>
<dbReference type="AlphaFoldDB" id="A0A5C7HAB9"/>
<dbReference type="OrthoDB" id="5428259at2759"/>
<dbReference type="InterPro" id="IPR001330">
    <property type="entry name" value="Prenyltrans"/>
</dbReference>
<evidence type="ECO:0000313" key="12">
    <source>
        <dbReference type="Proteomes" id="UP000323000"/>
    </source>
</evidence>
<dbReference type="EMBL" id="VAHF01000009">
    <property type="protein sequence ID" value="TXG53851.1"/>
    <property type="molecule type" value="Genomic_DNA"/>
</dbReference>
<organism evidence="11 12">
    <name type="scientific">Acer yangbiense</name>
    <dbReference type="NCBI Taxonomy" id="1000413"/>
    <lineage>
        <taxon>Eukaryota</taxon>
        <taxon>Viridiplantae</taxon>
        <taxon>Streptophyta</taxon>
        <taxon>Embryophyta</taxon>
        <taxon>Tracheophyta</taxon>
        <taxon>Spermatophyta</taxon>
        <taxon>Magnoliopsida</taxon>
        <taxon>eudicotyledons</taxon>
        <taxon>Gunneridae</taxon>
        <taxon>Pentapetalae</taxon>
        <taxon>rosids</taxon>
        <taxon>malvids</taxon>
        <taxon>Sapindales</taxon>
        <taxon>Sapindaceae</taxon>
        <taxon>Hippocastanoideae</taxon>
        <taxon>Acereae</taxon>
        <taxon>Acer</taxon>
    </lineage>
</organism>
<evidence type="ECO:0000256" key="4">
    <source>
        <dbReference type="ARBA" id="ARBA00022679"/>
    </source>
</evidence>
<evidence type="ECO:0000313" key="11">
    <source>
        <dbReference type="EMBL" id="TXG53851.1"/>
    </source>
</evidence>
<proteinExistence type="inferred from homology"/>
<dbReference type="Gene3D" id="1.50.10.20">
    <property type="match status" value="1"/>
</dbReference>
<comment type="caution">
    <text evidence="11">The sequence shown here is derived from an EMBL/GenBank/DDBJ whole genome shotgun (WGS) entry which is preliminary data.</text>
</comment>
<evidence type="ECO:0000256" key="7">
    <source>
        <dbReference type="ARBA" id="ARBA00022833"/>
    </source>
</evidence>
<name>A0A5C7HAB9_9ROSI</name>
<dbReference type="Pfam" id="PF00432">
    <property type="entry name" value="Prenyltrans"/>
    <property type="match status" value="1"/>
</dbReference>